<dbReference type="Pfam" id="PF09849">
    <property type="entry name" value="DUF2076"/>
    <property type="match status" value="1"/>
</dbReference>
<feature type="compositionally biased region" description="Gly residues" evidence="1">
    <location>
        <begin position="83"/>
        <end position="93"/>
    </location>
</feature>
<feature type="compositionally biased region" description="Acidic residues" evidence="1">
    <location>
        <begin position="221"/>
        <end position="242"/>
    </location>
</feature>
<sequence>MSPEEAKLLAGLFDRVKANSNAPRDKEAENFIAEQVKAQPEAPYLLAQTVIVQDFALRSANEKIQQLENRVRELESQSKPSGGFLGGLFGGAGAPQPPQRPAPPPQGYAPPQGGPWGAPPPQQGYGQPGYAPPGGFGQAPGAAPAPGGGFLKGALGTAAGVAGGVLLADGIRNLFHGGGMGGLGMDAGFHPGGLNETTIVNNYYDDSSGGDNHSGDASYGPDDDTSGAQDADWDSGDYDDGGGDGGFDA</sequence>
<keyword evidence="3" id="KW-1185">Reference proteome</keyword>
<dbReference type="InterPro" id="IPR018648">
    <property type="entry name" value="DUF2076"/>
</dbReference>
<gene>
    <name evidence="2" type="ORF">B1812_11610</name>
</gene>
<organism evidence="2 3">
    <name type="scientific">Methylocystis bryophila</name>
    <dbReference type="NCBI Taxonomy" id="655015"/>
    <lineage>
        <taxon>Bacteria</taxon>
        <taxon>Pseudomonadati</taxon>
        <taxon>Pseudomonadota</taxon>
        <taxon>Alphaproteobacteria</taxon>
        <taxon>Hyphomicrobiales</taxon>
        <taxon>Methylocystaceae</taxon>
        <taxon>Methylocystis</taxon>
    </lineage>
</organism>
<dbReference type="RefSeq" id="WP_085771728.1">
    <property type="nucleotide sequence ID" value="NZ_AP027149.1"/>
</dbReference>
<feature type="region of interest" description="Disordered" evidence="1">
    <location>
        <begin position="74"/>
        <end position="142"/>
    </location>
</feature>
<accession>A0A1W6MVH9</accession>
<dbReference type="Proteomes" id="UP000193978">
    <property type="component" value="Chromosome"/>
</dbReference>
<reference evidence="2 3" key="1">
    <citation type="submission" date="2017-02" db="EMBL/GenBank/DDBJ databases">
        <authorList>
            <person name="Peterson S.W."/>
        </authorList>
    </citation>
    <scope>NUCLEOTIDE SEQUENCE [LARGE SCALE GENOMIC DNA]</scope>
    <source>
        <strain evidence="2 3">S285</strain>
    </source>
</reference>
<evidence type="ECO:0000256" key="1">
    <source>
        <dbReference type="SAM" id="MobiDB-lite"/>
    </source>
</evidence>
<proteinExistence type="predicted"/>
<feature type="compositionally biased region" description="Pro residues" evidence="1">
    <location>
        <begin position="95"/>
        <end position="108"/>
    </location>
</feature>
<dbReference type="AlphaFoldDB" id="A0A1W6MVH9"/>
<name>A0A1W6MVH9_9HYPH</name>
<dbReference type="OrthoDB" id="122910at2"/>
<dbReference type="KEGG" id="mbry:B1812_11610"/>
<feature type="compositionally biased region" description="Low complexity" evidence="1">
    <location>
        <begin position="205"/>
        <end position="218"/>
    </location>
</feature>
<evidence type="ECO:0000313" key="2">
    <source>
        <dbReference type="EMBL" id="ARN81610.1"/>
    </source>
</evidence>
<feature type="region of interest" description="Disordered" evidence="1">
    <location>
        <begin position="200"/>
        <end position="249"/>
    </location>
</feature>
<dbReference type="STRING" id="655015.B1812_11610"/>
<protein>
    <submittedName>
        <fullName evidence="2">ABC transporter substrate-binding protein</fullName>
    </submittedName>
</protein>
<evidence type="ECO:0000313" key="3">
    <source>
        <dbReference type="Proteomes" id="UP000193978"/>
    </source>
</evidence>
<dbReference type="EMBL" id="CP019948">
    <property type="protein sequence ID" value="ARN81610.1"/>
    <property type="molecule type" value="Genomic_DNA"/>
</dbReference>